<dbReference type="InterPro" id="IPR029065">
    <property type="entry name" value="Enolase_C-like"/>
</dbReference>
<gene>
    <name evidence="3" type="ORF">LPB072_14545</name>
    <name evidence="4" type="ORF">LPB72_01270</name>
</gene>
<dbReference type="Pfam" id="PF02746">
    <property type="entry name" value="MR_MLE_N"/>
    <property type="match status" value="1"/>
</dbReference>
<dbReference type="OrthoDB" id="103536at2"/>
<evidence type="ECO:0000313" key="3">
    <source>
        <dbReference type="EMBL" id="AOW13880.1"/>
    </source>
</evidence>
<protein>
    <submittedName>
        <fullName evidence="3">Isomerase</fullName>
    </submittedName>
</protein>
<sequence>MKITDVKTFVVGNPPPSFGGRYFVFLKLITDTGIEGLGEVYCVPFHPSIVEKMIVDVVERCVIGREPSDIERMWRSVYSAGFTQHPDLTMMGILSGIEMACWDIVGKEVNKPVYKLLGGQVHEKLRSYTYIYPKAGDKTNVYEDPVLAAERAAEYLAMGFTAVKFDPAGPYTAYDGRQLSLHELDRSERFCKQLREAVGNQADLLFGTHGQMTAAGAIRLARRLEAYDPLWFEEPMPPDNPREMGKVARGTTIPIATGERLATKYDFLRLLEEGAAAILQMNLGRVGGILEAKKIASMAEAYHVQIAPHLYCGPVVGAANVQLATCSPNFLILESIEDWQGFHSRILKKPMQWENGFVIPPTAPGLGVELDEDVACANPYTGKELHLDMTHHPVSV</sequence>
<accession>A0A170AKA0</accession>
<keyword evidence="5" id="KW-1185">Reference proteome</keyword>
<dbReference type="InterPro" id="IPR029017">
    <property type="entry name" value="Enolase-like_N"/>
</dbReference>
<dbReference type="SUPFAM" id="SSF54826">
    <property type="entry name" value="Enolase N-terminal domain-like"/>
    <property type="match status" value="1"/>
</dbReference>
<dbReference type="GO" id="GO:0016829">
    <property type="term" value="F:lyase activity"/>
    <property type="evidence" value="ECO:0007669"/>
    <property type="project" value="UniProtKB-KW"/>
</dbReference>
<dbReference type="PANTHER" id="PTHR48080">
    <property type="entry name" value="D-GALACTONATE DEHYDRATASE-RELATED"/>
    <property type="match status" value="1"/>
</dbReference>
<dbReference type="InterPro" id="IPR034593">
    <property type="entry name" value="DgoD-like"/>
</dbReference>
<evidence type="ECO:0000313" key="5">
    <source>
        <dbReference type="Proteomes" id="UP000185657"/>
    </source>
</evidence>
<reference evidence="3 6" key="2">
    <citation type="submission" date="2016-10" db="EMBL/GenBank/DDBJ databases">
        <title>Hydorgenophaga sp. LPB0072 isolated from gastropod.</title>
        <authorList>
            <person name="Kim E."/>
            <person name="Yi H."/>
        </authorList>
    </citation>
    <scope>NUCLEOTIDE SEQUENCE [LARGE SCALE GENOMIC DNA]</scope>
    <source>
        <strain evidence="3 6">LPB0072</strain>
    </source>
</reference>
<dbReference type="CDD" id="cd03316">
    <property type="entry name" value="MR_like"/>
    <property type="match status" value="1"/>
</dbReference>
<dbReference type="InterPro" id="IPR013341">
    <property type="entry name" value="Mandelate_racemase_N_dom"/>
</dbReference>
<dbReference type="SMART" id="SM00922">
    <property type="entry name" value="MR_MLE"/>
    <property type="match status" value="1"/>
</dbReference>
<keyword evidence="1" id="KW-0456">Lyase</keyword>
<dbReference type="Pfam" id="PF13378">
    <property type="entry name" value="MR_MLE_C"/>
    <property type="match status" value="1"/>
</dbReference>
<evidence type="ECO:0000313" key="4">
    <source>
        <dbReference type="EMBL" id="OAD44160.1"/>
    </source>
</evidence>
<dbReference type="KEGG" id="hyl:LPB072_14545"/>
<dbReference type="Gene3D" id="3.30.390.10">
    <property type="entry name" value="Enolase-like, N-terminal domain"/>
    <property type="match status" value="1"/>
</dbReference>
<dbReference type="InterPro" id="IPR036849">
    <property type="entry name" value="Enolase-like_C_sf"/>
</dbReference>
<dbReference type="STRING" id="1763535.LPB072_14545"/>
<feature type="domain" description="Mandelate racemase/muconate lactonizing enzyme C-terminal" evidence="2">
    <location>
        <begin position="145"/>
        <end position="254"/>
    </location>
</feature>
<name>A0A170AKA0_9BURK</name>
<dbReference type="Proteomes" id="UP000185680">
    <property type="component" value="Chromosome"/>
</dbReference>
<organism evidence="3 6">
    <name type="scientific">Hydrogenophaga crassostreae</name>
    <dbReference type="NCBI Taxonomy" id="1763535"/>
    <lineage>
        <taxon>Bacteria</taxon>
        <taxon>Pseudomonadati</taxon>
        <taxon>Pseudomonadota</taxon>
        <taxon>Betaproteobacteria</taxon>
        <taxon>Burkholderiales</taxon>
        <taxon>Comamonadaceae</taxon>
        <taxon>Hydrogenophaga</taxon>
    </lineage>
</organism>
<reference evidence="4 5" key="1">
    <citation type="submission" date="2016-02" db="EMBL/GenBank/DDBJ databases">
        <title>Draft genome sequence of Hydrogenophaga sp. LPB0072.</title>
        <authorList>
            <person name="Shin S.-K."/>
            <person name="Yi H."/>
        </authorList>
    </citation>
    <scope>NUCLEOTIDE SEQUENCE [LARGE SCALE GENOMIC DNA]</scope>
    <source>
        <strain evidence="4 5">LPB0072</strain>
    </source>
</reference>
<dbReference type="EMBL" id="CP017476">
    <property type="protein sequence ID" value="AOW13880.1"/>
    <property type="molecule type" value="Genomic_DNA"/>
</dbReference>
<dbReference type="RefSeq" id="WP_066084429.1">
    <property type="nucleotide sequence ID" value="NZ_CP017476.1"/>
</dbReference>
<dbReference type="GO" id="GO:0016853">
    <property type="term" value="F:isomerase activity"/>
    <property type="evidence" value="ECO:0007669"/>
    <property type="project" value="UniProtKB-KW"/>
</dbReference>
<dbReference type="InterPro" id="IPR013342">
    <property type="entry name" value="Mandelate_racemase_C"/>
</dbReference>
<dbReference type="PANTHER" id="PTHR48080:SF2">
    <property type="entry name" value="D-GALACTONATE DEHYDRATASE"/>
    <property type="match status" value="1"/>
</dbReference>
<evidence type="ECO:0000313" key="6">
    <source>
        <dbReference type="Proteomes" id="UP000185680"/>
    </source>
</evidence>
<dbReference type="Gene3D" id="3.20.20.120">
    <property type="entry name" value="Enolase-like C-terminal domain"/>
    <property type="match status" value="1"/>
</dbReference>
<dbReference type="AlphaFoldDB" id="A0A170AKA0"/>
<dbReference type="SUPFAM" id="SSF51604">
    <property type="entry name" value="Enolase C-terminal domain-like"/>
    <property type="match status" value="1"/>
</dbReference>
<evidence type="ECO:0000256" key="1">
    <source>
        <dbReference type="ARBA" id="ARBA00023239"/>
    </source>
</evidence>
<proteinExistence type="predicted"/>
<dbReference type="EMBL" id="LVWD01000001">
    <property type="protein sequence ID" value="OAD44160.1"/>
    <property type="molecule type" value="Genomic_DNA"/>
</dbReference>
<evidence type="ECO:0000259" key="2">
    <source>
        <dbReference type="SMART" id="SM00922"/>
    </source>
</evidence>
<keyword evidence="3" id="KW-0413">Isomerase</keyword>
<dbReference type="Proteomes" id="UP000185657">
    <property type="component" value="Unassembled WGS sequence"/>
</dbReference>